<dbReference type="AlphaFoldDB" id="A0AAE1APF5"/>
<evidence type="ECO:0000256" key="1">
    <source>
        <dbReference type="SAM" id="MobiDB-lite"/>
    </source>
</evidence>
<keyword evidence="3" id="KW-1185">Reference proteome</keyword>
<accession>A0AAE1APF5</accession>
<protein>
    <submittedName>
        <fullName evidence="2">Uncharacterized protein</fullName>
    </submittedName>
</protein>
<evidence type="ECO:0000313" key="2">
    <source>
        <dbReference type="EMBL" id="KAK3790851.1"/>
    </source>
</evidence>
<proteinExistence type="predicted"/>
<name>A0AAE1APF5_9GAST</name>
<evidence type="ECO:0000313" key="3">
    <source>
        <dbReference type="Proteomes" id="UP001283361"/>
    </source>
</evidence>
<dbReference type="EMBL" id="JAWDGP010001519">
    <property type="protein sequence ID" value="KAK3790851.1"/>
    <property type="molecule type" value="Genomic_DNA"/>
</dbReference>
<comment type="caution">
    <text evidence="2">The sequence shown here is derived from an EMBL/GenBank/DDBJ whole genome shotgun (WGS) entry which is preliminary data.</text>
</comment>
<feature type="region of interest" description="Disordered" evidence="1">
    <location>
        <begin position="65"/>
        <end position="89"/>
    </location>
</feature>
<gene>
    <name evidence="2" type="ORF">RRG08_038340</name>
</gene>
<sequence length="89" mass="10018">MFIGEVTHTAMISLRATVLPDNHSLPATGDFCYIHHDWRHAWRLELLQENQKLSVELETAGRRGDGAKQFLPLGESYTSSAAPQDLQKN</sequence>
<reference evidence="2" key="1">
    <citation type="journal article" date="2023" name="G3 (Bethesda)">
        <title>A reference genome for the long-term kleptoplast-retaining sea slug Elysia crispata morphotype clarki.</title>
        <authorList>
            <person name="Eastman K.E."/>
            <person name="Pendleton A.L."/>
            <person name="Shaikh M.A."/>
            <person name="Suttiyut T."/>
            <person name="Ogas R."/>
            <person name="Tomko P."/>
            <person name="Gavelis G."/>
            <person name="Widhalm J.R."/>
            <person name="Wisecaver J.H."/>
        </authorList>
    </citation>
    <scope>NUCLEOTIDE SEQUENCE</scope>
    <source>
        <strain evidence="2">ECLA1</strain>
    </source>
</reference>
<dbReference type="Proteomes" id="UP001283361">
    <property type="component" value="Unassembled WGS sequence"/>
</dbReference>
<organism evidence="2 3">
    <name type="scientific">Elysia crispata</name>
    <name type="common">lettuce slug</name>
    <dbReference type="NCBI Taxonomy" id="231223"/>
    <lineage>
        <taxon>Eukaryota</taxon>
        <taxon>Metazoa</taxon>
        <taxon>Spiralia</taxon>
        <taxon>Lophotrochozoa</taxon>
        <taxon>Mollusca</taxon>
        <taxon>Gastropoda</taxon>
        <taxon>Heterobranchia</taxon>
        <taxon>Euthyneura</taxon>
        <taxon>Panpulmonata</taxon>
        <taxon>Sacoglossa</taxon>
        <taxon>Placobranchoidea</taxon>
        <taxon>Plakobranchidae</taxon>
        <taxon>Elysia</taxon>
    </lineage>
</organism>